<feature type="compositionally biased region" description="Low complexity" evidence="1">
    <location>
        <begin position="354"/>
        <end position="369"/>
    </location>
</feature>
<feature type="region of interest" description="Disordered" evidence="1">
    <location>
        <begin position="415"/>
        <end position="434"/>
    </location>
</feature>
<reference evidence="2" key="1">
    <citation type="submission" date="2018-04" db="EMBL/GenBank/DDBJ databases">
        <title>Whole genome sequencing of Hypsizygus marmoreus.</title>
        <authorList>
            <person name="Choi I.-G."/>
            <person name="Min B."/>
            <person name="Kim J.-G."/>
            <person name="Kim S."/>
            <person name="Oh Y.-L."/>
            <person name="Kong W.-S."/>
            <person name="Park H."/>
            <person name="Jeong J."/>
            <person name="Song E.-S."/>
        </authorList>
    </citation>
    <scope>NUCLEOTIDE SEQUENCE [LARGE SCALE GENOMIC DNA]</scope>
    <source>
        <strain evidence="2">51987-8</strain>
    </source>
</reference>
<dbReference type="EMBL" id="LUEZ02000184">
    <property type="protein sequence ID" value="RDB15287.1"/>
    <property type="molecule type" value="Genomic_DNA"/>
</dbReference>
<accession>A0A369J3R7</accession>
<feature type="region of interest" description="Disordered" evidence="1">
    <location>
        <begin position="310"/>
        <end position="369"/>
    </location>
</feature>
<dbReference type="AlphaFoldDB" id="A0A369J3R7"/>
<name>A0A369J3R7_HYPMA</name>
<evidence type="ECO:0000256" key="1">
    <source>
        <dbReference type="SAM" id="MobiDB-lite"/>
    </source>
</evidence>
<evidence type="ECO:0000313" key="2">
    <source>
        <dbReference type="EMBL" id="RDB15287.1"/>
    </source>
</evidence>
<feature type="region of interest" description="Disordered" evidence="1">
    <location>
        <begin position="226"/>
        <end position="272"/>
    </location>
</feature>
<protein>
    <submittedName>
        <fullName evidence="2">Uncharacterized protein</fullName>
    </submittedName>
</protein>
<feature type="compositionally biased region" description="Basic and acidic residues" evidence="1">
    <location>
        <begin position="242"/>
        <end position="259"/>
    </location>
</feature>
<dbReference type="Proteomes" id="UP000076154">
    <property type="component" value="Unassembled WGS sequence"/>
</dbReference>
<proteinExistence type="predicted"/>
<gene>
    <name evidence="2" type="ORF">Hypma_004695</name>
</gene>
<keyword evidence="3" id="KW-1185">Reference proteome</keyword>
<organism evidence="2 3">
    <name type="scientific">Hypsizygus marmoreus</name>
    <name type="common">White beech mushroom</name>
    <name type="synonym">Agaricus marmoreus</name>
    <dbReference type="NCBI Taxonomy" id="39966"/>
    <lineage>
        <taxon>Eukaryota</taxon>
        <taxon>Fungi</taxon>
        <taxon>Dikarya</taxon>
        <taxon>Basidiomycota</taxon>
        <taxon>Agaricomycotina</taxon>
        <taxon>Agaricomycetes</taxon>
        <taxon>Agaricomycetidae</taxon>
        <taxon>Agaricales</taxon>
        <taxon>Tricholomatineae</taxon>
        <taxon>Lyophyllaceae</taxon>
        <taxon>Hypsizygus</taxon>
    </lineage>
</organism>
<sequence length="434" mass="47365">MARLWLLKYGYDLPLAQDLEVDIPDPLDDLASSALEFIDLSPEEETRRVKIFKDLKLRLGQWYRHHYKDMPTLADGMMDILQSMHEISNTHPRKPHAVDVYSTKFYEDRVKTRFDKLWSECSFPPTVRISMCWEFTTRCWEEKPKEFKDALEKDIEETHQKAMSEYKNGKAWVPHTAEEYDWYADFFSHGGECLMTLRQHNGRVSHIAHPIRQCDFPVIGCLRGSSHGGTDEEGPDWPAKLETPKHLNKEGEGIRKSRGDGGWGDSSDMDIEDNEDLAPLASTTALISPKPAEVPVQAAVSINKDAGTNVKGSAADTHAPSADATANQTGASPMEAVHPTSGSTHANPSDDPKANATSPAAPAHGATAAQTMATSLPSLPAAPTGASPPSLLAPSMSLPLFPAAPMNTSHPSCVPSLGAGSSHDDGCELQPAVH</sequence>
<dbReference type="InParanoid" id="A0A369J3R7"/>
<dbReference type="OrthoDB" id="3066540at2759"/>
<evidence type="ECO:0000313" key="3">
    <source>
        <dbReference type="Proteomes" id="UP000076154"/>
    </source>
</evidence>
<dbReference type="STRING" id="39966.A0A369J3R7"/>
<comment type="caution">
    <text evidence="2">The sequence shown here is derived from an EMBL/GenBank/DDBJ whole genome shotgun (WGS) entry which is preliminary data.</text>
</comment>